<protein>
    <submittedName>
        <fullName evidence="1">Uncharacterized protein</fullName>
    </submittedName>
</protein>
<comment type="caution">
    <text evidence="1">The sequence shown here is derived from an EMBL/GenBank/DDBJ whole genome shotgun (WGS) entry which is preliminary data.</text>
</comment>
<dbReference type="Proteomes" id="UP000324222">
    <property type="component" value="Unassembled WGS sequence"/>
</dbReference>
<evidence type="ECO:0000313" key="1">
    <source>
        <dbReference type="EMBL" id="MPD02547.1"/>
    </source>
</evidence>
<dbReference type="EMBL" id="VSRR010131935">
    <property type="protein sequence ID" value="MPD02547.1"/>
    <property type="molecule type" value="Genomic_DNA"/>
</dbReference>
<organism evidence="1 2">
    <name type="scientific">Portunus trituberculatus</name>
    <name type="common">Swimming crab</name>
    <name type="synonym">Neptunus trituberculatus</name>
    <dbReference type="NCBI Taxonomy" id="210409"/>
    <lineage>
        <taxon>Eukaryota</taxon>
        <taxon>Metazoa</taxon>
        <taxon>Ecdysozoa</taxon>
        <taxon>Arthropoda</taxon>
        <taxon>Crustacea</taxon>
        <taxon>Multicrustacea</taxon>
        <taxon>Malacostraca</taxon>
        <taxon>Eumalacostraca</taxon>
        <taxon>Eucarida</taxon>
        <taxon>Decapoda</taxon>
        <taxon>Pleocyemata</taxon>
        <taxon>Brachyura</taxon>
        <taxon>Eubrachyura</taxon>
        <taxon>Portunoidea</taxon>
        <taxon>Portunidae</taxon>
        <taxon>Portuninae</taxon>
        <taxon>Portunus</taxon>
    </lineage>
</organism>
<evidence type="ECO:0000313" key="2">
    <source>
        <dbReference type="Proteomes" id="UP000324222"/>
    </source>
</evidence>
<accession>A0A5B7K7L1</accession>
<reference evidence="1 2" key="1">
    <citation type="submission" date="2019-05" db="EMBL/GenBank/DDBJ databases">
        <title>Another draft genome of Portunus trituberculatus and its Hox gene families provides insights of decapod evolution.</title>
        <authorList>
            <person name="Jeong J.-H."/>
            <person name="Song I."/>
            <person name="Kim S."/>
            <person name="Choi T."/>
            <person name="Kim D."/>
            <person name="Ryu S."/>
            <person name="Kim W."/>
        </authorList>
    </citation>
    <scope>NUCLEOTIDE SEQUENCE [LARGE SCALE GENOMIC DNA]</scope>
    <source>
        <tissue evidence="1">Muscle</tissue>
    </source>
</reference>
<keyword evidence="2" id="KW-1185">Reference proteome</keyword>
<proteinExistence type="predicted"/>
<gene>
    <name evidence="1" type="ORF">E2C01_098136</name>
</gene>
<name>A0A5B7K7L1_PORTR</name>
<sequence>MTQTMCCCSSA</sequence>